<organism evidence="2 3">
    <name type="scientific">Alcanivorax nanhaiticus</name>
    <dbReference type="NCBI Taxonomy" id="1177154"/>
    <lineage>
        <taxon>Bacteria</taxon>
        <taxon>Pseudomonadati</taxon>
        <taxon>Pseudomonadota</taxon>
        <taxon>Gammaproteobacteria</taxon>
        <taxon>Oceanospirillales</taxon>
        <taxon>Alcanivoracaceae</taxon>
        <taxon>Alcanivorax</taxon>
    </lineage>
</organism>
<dbReference type="PANTHER" id="PTHR22617">
    <property type="entry name" value="CHEMOTAXIS SENSOR HISTIDINE KINASE-RELATED"/>
    <property type="match status" value="1"/>
</dbReference>
<dbReference type="InterPro" id="IPR002545">
    <property type="entry name" value="CheW-lke_dom"/>
</dbReference>
<dbReference type="RefSeq" id="WP_052041281.1">
    <property type="nucleotide sequence ID" value="NZ_ARXV01000001.1"/>
</dbReference>
<dbReference type="eggNOG" id="COG0835">
    <property type="taxonomic scope" value="Bacteria"/>
</dbReference>
<dbReference type="PANTHER" id="PTHR22617:SF23">
    <property type="entry name" value="CHEMOTAXIS PROTEIN CHEW"/>
    <property type="match status" value="1"/>
</dbReference>
<dbReference type="InterPro" id="IPR039315">
    <property type="entry name" value="CheW"/>
</dbReference>
<feature type="domain" description="CheW-like" evidence="1">
    <location>
        <begin position="4"/>
        <end position="150"/>
    </location>
</feature>
<dbReference type="OrthoDB" id="9790406at2"/>
<dbReference type="GO" id="GO:0006935">
    <property type="term" value="P:chemotaxis"/>
    <property type="evidence" value="ECO:0007669"/>
    <property type="project" value="InterPro"/>
</dbReference>
<proteinExistence type="predicted"/>
<protein>
    <submittedName>
        <fullName evidence="2">CheW protein</fullName>
    </submittedName>
</protein>
<dbReference type="GO" id="GO:0007165">
    <property type="term" value="P:signal transduction"/>
    <property type="evidence" value="ECO:0007669"/>
    <property type="project" value="InterPro"/>
</dbReference>
<gene>
    <name evidence="2" type="ORF">Y5S_00185</name>
</gene>
<dbReference type="InterPro" id="IPR036061">
    <property type="entry name" value="CheW-like_dom_sf"/>
</dbReference>
<dbReference type="PATRIC" id="fig|1177154.3.peg.186"/>
<evidence type="ECO:0000259" key="1">
    <source>
        <dbReference type="PROSITE" id="PS50851"/>
    </source>
</evidence>
<dbReference type="Pfam" id="PF01584">
    <property type="entry name" value="CheW"/>
    <property type="match status" value="1"/>
</dbReference>
<evidence type="ECO:0000313" key="3">
    <source>
        <dbReference type="Proteomes" id="UP000029444"/>
    </source>
</evidence>
<accession>A0A095TVW0</accession>
<dbReference type="Proteomes" id="UP000029444">
    <property type="component" value="Unassembled WGS sequence"/>
</dbReference>
<dbReference type="GO" id="GO:0005829">
    <property type="term" value="C:cytosol"/>
    <property type="evidence" value="ECO:0007669"/>
    <property type="project" value="TreeGrafter"/>
</dbReference>
<comment type="caution">
    <text evidence="2">The sequence shown here is derived from an EMBL/GenBank/DDBJ whole genome shotgun (WGS) entry which is preliminary data.</text>
</comment>
<reference evidence="2 3" key="1">
    <citation type="submission" date="2012-09" db="EMBL/GenBank/DDBJ databases">
        <title>Genome Sequence of alkane-degrading Bacterium Alcanivorax sp. 19-m-6.</title>
        <authorList>
            <person name="Lai Q."/>
            <person name="Shao Z."/>
        </authorList>
    </citation>
    <scope>NUCLEOTIDE SEQUENCE [LARGE SCALE GENOMIC DNA]</scope>
    <source>
        <strain evidence="2 3">19-m-6</strain>
    </source>
</reference>
<dbReference type="SMART" id="SM00260">
    <property type="entry name" value="CheW"/>
    <property type="match status" value="1"/>
</dbReference>
<dbReference type="Gene3D" id="2.30.30.40">
    <property type="entry name" value="SH3 Domains"/>
    <property type="match status" value="1"/>
</dbReference>
<dbReference type="AlphaFoldDB" id="A0A095TVW0"/>
<evidence type="ECO:0000313" key="2">
    <source>
        <dbReference type="EMBL" id="KGD66518.1"/>
    </source>
</evidence>
<name>A0A095TVW0_9GAMM</name>
<dbReference type="SUPFAM" id="SSF50341">
    <property type="entry name" value="CheW-like"/>
    <property type="match status" value="1"/>
</dbReference>
<keyword evidence="3" id="KW-1185">Reference proteome</keyword>
<dbReference type="EMBL" id="ARXV01000001">
    <property type="protein sequence ID" value="KGD66518.1"/>
    <property type="molecule type" value="Genomic_DNA"/>
</dbReference>
<dbReference type="Gene3D" id="2.40.50.180">
    <property type="entry name" value="CheA-289, Domain 4"/>
    <property type="match status" value="1"/>
</dbReference>
<dbReference type="STRING" id="1177154.Y5S_00185"/>
<sequence>MNTDQLLCTFTVAEKNYGVIVDNVQEVLANHQITDIPLAPPGVMGLMNIRGRIVPAIALRKVLRLEEVVKNEEDDDEDNIFNIIINHDGEQVGLMVDQIGDIITINPEDVEAPPETLKGAARRFMNGVFSVQGTLHLLLDLDTLLEDEMCTRSLSQSTRSVLQ</sequence>
<dbReference type="PROSITE" id="PS50851">
    <property type="entry name" value="CHEW"/>
    <property type="match status" value="1"/>
</dbReference>